<keyword evidence="1" id="KW-0472">Membrane</keyword>
<accession>A0A2N3HMY3</accession>
<feature type="transmembrane region" description="Helical" evidence="1">
    <location>
        <begin position="7"/>
        <end position="24"/>
    </location>
</feature>
<protein>
    <submittedName>
        <fullName evidence="2">Uncharacterized protein</fullName>
    </submittedName>
</protein>
<evidence type="ECO:0000313" key="3">
    <source>
        <dbReference type="Proteomes" id="UP000233435"/>
    </source>
</evidence>
<gene>
    <name evidence="2" type="ORF">CSW08_03930</name>
</gene>
<dbReference type="EMBL" id="PJEO01000014">
    <property type="protein sequence ID" value="PKQ46320.1"/>
    <property type="molecule type" value="Genomic_DNA"/>
</dbReference>
<organism evidence="2 3">
    <name type="scientific">Confluentibacter flavum</name>
    <dbReference type="NCBI Taxonomy" id="1909700"/>
    <lineage>
        <taxon>Bacteria</taxon>
        <taxon>Pseudomonadati</taxon>
        <taxon>Bacteroidota</taxon>
        <taxon>Flavobacteriia</taxon>
        <taxon>Flavobacteriales</taxon>
        <taxon>Flavobacteriaceae</taxon>
        <taxon>Confluentibacter</taxon>
    </lineage>
</organism>
<comment type="caution">
    <text evidence="2">The sequence shown here is derived from an EMBL/GenBank/DDBJ whole genome shotgun (WGS) entry which is preliminary data.</text>
</comment>
<keyword evidence="1" id="KW-0812">Transmembrane</keyword>
<sequence length="63" mass="7008">MLTDKQSLLLCGLMAMGIFVAGILSILGNFVVLTLLTIIFLAIVINLFFWKHPKEESDEEPAE</sequence>
<dbReference type="AlphaFoldDB" id="A0A2N3HMY3"/>
<name>A0A2N3HMY3_9FLAO</name>
<proteinExistence type="predicted"/>
<evidence type="ECO:0000256" key="1">
    <source>
        <dbReference type="SAM" id="Phobius"/>
    </source>
</evidence>
<evidence type="ECO:0000313" key="2">
    <source>
        <dbReference type="EMBL" id="PKQ46320.1"/>
    </source>
</evidence>
<dbReference type="OrthoDB" id="1449946at2"/>
<dbReference type="RefSeq" id="WP_106658597.1">
    <property type="nucleotide sequence ID" value="NZ_PJEO01000014.1"/>
</dbReference>
<dbReference type="Proteomes" id="UP000233435">
    <property type="component" value="Unassembled WGS sequence"/>
</dbReference>
<feature type="transmembrane region" description="Helical" evidence="1">
    <location>
        <begin position="30"/>
        <end position="50"/>
    </location>
</feature>
<keyword evidence="1" id="KW-1133">Transmembrane helix</keyword>
<reference evidence="2 3" key="1">
    <citation type="submission" date="2017-12" db="EMBL/GenBank/DDBJ databases">
        <title>Confluentibacter flavum sp. nov., isolated from the saline lake.</title>
        <authorList>
            <person name="Yu L."/>
        </authorList>
    </citation>
    <scope>NUCLEOTIDE SEQUENCE [LARGE SCALE GENOMIC DNA]</scope>
    <source>
        <strain evidence="2 3">3B</strain>
    </source>
</reference>
<keyword evidence="3" id="KW-1185">Reference proteome</keyword>